<feature type="transmembrane region" description="Helical" evidence="3">
    <location>
        <begin position="332"/>
        <end position="350"/>
    </location>
</feature>
<evidence type="ECO:0000256" key="2">
    <source>
        <dbReference type="SAM" id="Coils"/>
    </source>
</evidence>
<evidence type="ECO:0000256" key="3">
    <source>
        <dbReference type="SAM" id="Phobius"/>
    </source>
</evidence>
<evidence type="ECO:0000313" key="5">
    <source>
        <dbReference type="Proteomes" id="UP000306038"/>
    </source>
</evidence>
<keyword evidence="3" id="KW-0472">Membrane</keyword>
<dbReference type="EMBL" id="SDLV01000023">
    <property type="protein sequence ID" value="THV58935.1"/>
    <property type="molecule type" value="Genomic_DNA"/>
</dbReference>
<evidence type="ECO:0008006" key="6">
    <source>
        <dbReference type="Google" id="ProtNLM"/>
    </source>
</evidence>
<dbReference type="RefSeq" id="WP_136522211.1">
    <property type="nucleotide sequence ID" value="NZ_SDLV01000023.1"/>
</dbReference>
<evidence type="ECO:0000256" key="1">
    <source>
        <dbReference type="PROSITE-ProRule" id="PRU00339"/>
    </source>
</evidence>
<dbReference type="SUPFAM" id="SSF48452">
    <property type="entry name" value="TPR-like"/>
    <property type="match status" value="1"/>
</dbReference>
<accession>A0ABY2R660</accession>
<dbReference type="InterPro" id="IPR019734">
    <property type="entry name" value="TPR_rpt"/>
</dbReference>
<keyword evidence="2" id="KW-0175">Coiled coil</keyword>
<evidence type="ECO:0000313" key="4">
    <source>
        <dbReference type="EMBL" id="THV58935.1"/>
    </source>
</evidence>
<dbReference type="PROSITE" id="PS50005">
    <property type="entry name" value="TPR"/>
    <property type="match status" value="1"/>
</dbReference>
<organism evidence="4 5">
    <name type="scientific">Chryseobacterium candidae</name>
    <dbReference type="NCBI Taxonomy" id="1978493"/>
    <lineage>
        <taxon>Bacteria</taxon>
        <taxon>Pseudomonadati</taxon>
        <taxon>Bacteroidota</taxon>
        <taxon>Flavobacteriia</taxon>
        <taxon>Flavobacteriales</taxon>
        <taxon>Weeksellaceae</taxon>
        <taxon>Chryseobacterium group</taxon>
        <taxon>Chryseobacterium</taxon>
    </lineage>
</organism>
<dbReference type="SMART" id="SM00028">
    <property type="entry name" value="TPR"/>
    <property type="match status" value="3"/>
</dbReference>
<keyword evidence="3" id="KW-0812">Transmembrane</keyword>
<sequence length="491" mass="57880">MMRFLSFIIFLSGISYAQIGAVKKIDSLLSLSANYEFKDGLQSLKYAKQASILAESINDNELLFGTYLQMADCLYTLDMFDKSLEYIKNIEKKNILNNPIKRARLKEVKSNNFEALGLDELNLKELNEILEILSSNETNDAREIKARVYAYLSNYYEVKGDFKKADEYINKTLKLNKEILKPKPIDTFIAKAYICLALKKTDSAFYFINKSFDSQKVKGKYSFKYTLYMVLADYYYYKENYPLALINYQKTLNDMASFNIKDTECSMMVKEKIYKIYGKLNDRRNEQKYLNEFKNELSTYNHENNKGLQKAVNLILDEKDNEKKVIKKKNKIIFFLIGGLSTLAIAYLYLRNRKIYKRKRDVLVEKEKLIKKNRELEGQKKELNKKAYQNQFNELISLAKNNNPEFLILFEEMYPIFTANLKQLNPHVRNSELFFCALAFMNFSTKEISNYTFVSVAAVQLRKHRIRKKYNIPSHEDFNTWMKSVEQMQLM</sequence>
<feature type="coiled-coil region" evidence="2">
    <location>
        <begin position="359"/>
        <end position="386"/>
    </location>
</feature>
<dbReference type="Gene3D" id="1.25.40.10">
    <property type="entry name" value="Tetratricopeptide repeat domain"/>
    <property type="match status" value="1"/>
</dbReference>
<comment type="caution">
    <text evidence="4">The sequence shown here is derived from an EMBL/GenBank/DDBJ whole genome shotgun (WGS) entry which is preliminary data.</text>
</comment>
<reference evidence="4 5" key="1">
    <citation type="submission" date="2019-01" db="EMBL/GenBank/DDBJ databases">
        <authorList>
            <person name="B I."/>
            <person name="Ch S."/>
            <person name="Ch V.R."/>
        </authorList>
    </citation>
    <scope>NUCLEOTIDE SEQUENCE [LARGE SCALE GENOMIC DNA]</scope>
    <source>
        <strain evidence="4 5">JC507</strain>
    </source>
</reference>
<feature type="repeat" description="TPR" evidence="1">
    <location>
        <begin position="146"/>
        <end position="179"/>
    </location>
</feature>
<dbReference type="Proteomes" id="UP000306038">
    <property type="component" value="Unassembled WGS sequence"/>
</dbReference>
<proteinExistence type="predicted"/>
<keyword evidence="5" id="KW-1185">Reference proteome</keyword>
<protein>
    <recommendedName>
        <fullName evidence="6">Tetratricopeptide repeat protein</fullName>
    </recommendedName>
</protein>
<dbReference type="InterPro" id="IPR011990">
    <property type="entry name" value="TPR-like_helical_dom_sf"/>
</dbReference>
<name>A0ABY2R660_9FLAO</name>
<keyword evidence="1" id="KW-0802">TPR repeat</keyword>
<gene>
    <name evidence="4" type="ORF">EK417_11225</name>
</gene>
<keyword evidence="3" id="KW-1133">Transmembrane helix</keyword>